<dbReference type="OrthoDB" id="8217413at2"/>
<feature type="region of interest" description="Disordered" evidence="1">
    <location>
        <begin position="212"/>
        <end position="263"/>
    </location>
</feature>
<sequence length="263" mass="27708">MNSTPNLKEAEANDVLIARADARLAHAYEQIAQADEQLARVTEQLSRMEQAAPRHPSAVPGRTASRGSSALRGLIGLLLAACIGGAAFVSQSSYGDAAKPIISRWAPYLTSTQLENSGLPAQPRPSTVQLAAAEAAPSQVVPSAPVTAQDSAPALAPTSSELAQLFKEMTRILTNVEQGVEQLKAGQEQMASNNAKVVEQLRAGQEQMTRLISNTSERSVAPKTSVPPPRPTASQTPKPVPTHPSPQARVQPRTPGQLAPQAQ</sequence>
<evidence type="ECO:0000256" key="1">
    <source>
        <dbReference type="SAM" id="MobiDB-lite"/>
    </source>
</evidence>
<organism evidence="2 3">
    <name type="scientific">Bradyrhizobium erythrophlei</name>
    <dbReference type="NCBI Taxonomy" id="1437360"/>
    <lineage>
        <taxon>Bacteria</taxon>
        <taxon>Pseudomonadati</taxon>
        <taxon>Pseudomonadota</taxon>
        <taxon>Alphaproteobacteria</taxon>
        <taxon>Hyphomicrobiales</taxon>
        <taxon>Nitrobacteraceae</taxon>
        <taxon>Bradyrhizobium</taxon>
    </lineage>
</organism>
<protein>
    <submittedName>
        <fullName evidence="2">Uncharacterized protein</fullName>
    </submittedName>
</protein>
<feature type="region of interest" description="Disordered" evidence="1">
    <location>
        <begin position="43"/>
        <end position="65"/>
    </location>
</feature>
<dbReference type="AlphaFoldDB" id="A0A1M7ULQ3"/>
<evidence type="ECO:0000313" key="2">
    <source>
        <dbReference type="EMBL" id="SHN83878.1"/>
    </source>
</evidence>
<dbReference type="RefSeq" id="WP_072822971.1">
    <property type="nucleotide sequence ID" value="NZ_LT670849.1"/>
</dbReference>
<gene>
    <name evidence="2" type="ORF">SAMN05444170_5693</name>
</gene>
<dbReference type="Proteomes" id="UP000184096">
    <property type="component" value="Chromosome I"/>
</dbReference>
<proteinExistence type="predicted"/>
<dbReference type="EMBL" id="LT670849">
    <property type="protein sequence ID" value="SHN83878.1"/>
    <property type="molecule type" value="Genomic_DNA"/>
</dbReference>
<reference evidence="3" key="1">
    <citation type="submission" date="2016-11" db="EMBL/GenBank/DDBJ databases">
        <authorList>
            <person name="Varghese N."/>
            <person name="Submissions S."/>
        </authorList>
    </citation>
    <scope>NUCLEOTIDE SEQUENCE [LARGE SCALE GENOMIC DNA]</scope>
    <source>
        <strain evidence="3">GAS401</strain>
    </source>
</reference>
<evidence type="ECO:0000313" key="3">
    <source>
        <dbReference type="Proteomes" id="UP000184096"/>
    </source>
</evidence>
<name>A0A1M7ULQ3_9BRAD</name>
<keyword evidence="3" id="KW-1185">Reference proteome</keyword>
<accession>A0A1M7ULQ3</accession>